<feature type="binding site" evidence="7">
    <location>
        <position position="48"/>
    </location>
    <ligand>
        <name>Zn(2+)</name>
        <dbReference type="ChEBI" id="CHEBI:29105"/>
    </ligand>
</feature>
<dbReference type="VEuPathDB" id="FungiDB:A1Q1_05870"/>
<dbReference type="EMBL" id="ALBS01000322">
    <property type="protein sequence ID" value="EJT45721.1"/>
    <property type="molecule type" value="Genomic_DNA"/>
</dbReference>
<protein>
    <recommendedName>
        <fullName evidence="2 8">Carbonic anhydrase</fullName>
        <ecNumber evidence="2 8">4.2.1.1</ecNumber>
    </recommendedName>
    <alternativeName>
        <fullName evidence="8">Carbonate dehydratase</fullName>
    </alternativeName>
</protein>
<dbReference type="SMART" id="SM00947">
    <property type="entry name" value="Pro_CA"/>
    <property type="match status" value="1"/>
</dbReference>
<dbReference type="RefSeq" id="XP_014176554.1">
    <property type="nucleotide sequence ID" value="XM_014321079.1"/>
</dbReference>
<feature type="binding site" evidence="7">
    <location>
        <position position="125"/>
    </location>
    <ligand>
        <name>Zn(2+)</name>
        <dbReference type="ChEBI" id="CHEBI:29105"/>
    </ligand>
</feature>
<comment type="similarity">
    <text evidence="1 8">Belongs to the beta-class carbonic anhydrase family.</text>
</comment>
<dbReference type="OrthoDB" id="10248475at2759"/>
<keyword evidence="3 7" id="KW-0479">Metal-binding</keyword>
<dbReference type="PANTHER" id="PTHR11002">
    <property type="entry name" value="CARBONIC ANHYDRASE"/>
    <property type="match status" value="1"/>
</dbReference>
<evidence type="ECO:0000256" key="2">
    <source>
        <dbReference type="ARBA" id="ARBA00012925"/>
    </source>
</evidence>
<dbReference type="GO" id="GO:0071244">
    <property type="term" value="P:cellular response to carbon dioxide"/>
    <property type="evidence" value="ECO:0007669"/>
    <property type="project" value="TreeGrafter"/>
</dbReference>
<dbReference type="HOGENOM" id="CLU_053879_3_2_1"/>
<dbReference type="InterPro" id="IPR036874">
    <property type="entry name" value="Carbonic_anhydrase_sf"/>
</dbReference>
<dbReference type="PANTHER" id="PTHR11002:SF76">
    <property type="entry name" value="CARBONIC ANHYDRASE"/>
    <property type="match status" value="1"/>
</dbReference>
<dbReference type="Proteomes" id="UP000002748">
    <property type="component" value="Unassembled WGS sequence"/>
</dbReference>
<evidence type="ECO:0000256" key="4">
    <source>
        <dbReference type="ARBA" id="ARBA00022833"/>
    </source>
</evidence>
<feature type="binding site" evidence="7">
    <location>
        <position position="50"/>
    </location>
    <ligand>
        <name>Zn(2+)</name>
        <dbReference type="ChEBI" id="CHEBI:29105"/>
    </ligand>
</feature>
<dbReference type="Pfam" id="PF00484">
    <property type="entry name" value="Pro_CA"/>
    <property type="match status" value="2"/>
</dbReference>
<dbReference type="Gene3D" id="3.40.1050.10">
    <property type="entry name" value="Carbonic anhydrase"/>
    <property type="match status" value="1"/>
</dbReference>
<evidence type="ECO:0000313" key="10">
    <source>
        <dbReference type="Proteomes" id="UP000002748"/>
    </source>
</evidence>
<dbReference type="GO" id="GO:0034599">
    <property type="term" value="P:cellular response to oxidative stress"/>
    <property type="evidence" value="ECO:0007669"/>
    <property type="project" value="TreeGrafter"/>
</dbReference>
<accession>J5SHX6</accession>
<name>J5SHX6_TRIAS</name>
<keyword evidence="4 7" id="KW-0862">Zinc</keyword>
<dbReference type="KEGG" id="tasa:A1Q1_05870"/>
<dbReference type="AlphaFoldDB" id="J5SHX6"/>
<evidence type="ECO:0000256" key="6">
    <source>
        <dbReference type="ARBA" id="ARBA00048348"/>
    </source>
</evidence>
<sequence length="218" mass="23085">MPSVSDFPELQALLATNESWAKNTAENDPELLPTLATGQKPGFLWIGCADSRVPETTVLGKKPGDVFVHRNIANQFHLDDASANALLNYGVLHVGTKHGAFYPSAVDPHRKTELTPVIVTGHTACGGCIAAHSLPADTEPSNALLEFLGPLIKLRAGLGADATVEDLMVANVKQGVENVCNSAEAWAKGKDVYVHGWVYDLASGRCHDLGISRGPPSA</sequence>
<dbReference type="EC" id="4.2.1.1" evidence="2 8"/>
<comment type="cofactor">
    <cofactor evidence="7">
        <name>Zn(2+)</name>
        <dbReference type="ChEBI" id="CHEBI:29105"/>
    </cofactor>
    <text evidence="7">Binds 1 zinc ion per subunit.</text>
</comment>
<evidence type="ECO:0000313" key="9">
    <source>
        <dbReference type="EMBL" id="EJT45721.1"/>
    </source>
</evidence>
<evidence type="ECO:0000256" key="3">
    <source>
        <dbReference type="ARBA" id="ARBA00022723"/>
    </source>
</evidence>
<keyword evidence="5 8" id="KW-0456">Lyase</keyword>
<organism evidence="9 10">
    <name type="scientific">Trichosporon asahii var. asahii (strain ATCC 90039 / CBS 2479 / JCM 2466 / KCTC 7840 / NBRC 103889/ NCYC 2677 / UAMH 7654)</name>
    <name type="common">Yeast</name>
    <dbReference type="NCBI Taxonomy" id="1186058"/>
    <lineage>
        <taxon>Eukaryota</taxon>
        <taxon>Fungi</taxon>
        <taxon>Dikarya</taxon>
        <taxon>Basidiomycota</taxon>
        <taxon>Agaricomycotina</taxon>
        <taxon>Tremellomycetes</taxon>
        <taxon>Trichosporonales</taxon>
        <taxon>Trichosporonaceae</taxon>
        <taxon>Trichosporon</taxon>
    </lineage>
</organism>
<dbReference type="GO" id="GO:0008270">
    <property type="term" value="F:zinc ion binding"/>
    <property type="evidence" value="ECO:0007669"/>
    <property type="project" value="UniProtKB-UniRule"/>
</dbReference>
<dbReference type="GO" id="GO:0004089">
    <property type="term" value="F:carbonate dehydratase activity"/>
    <property type="evidence" value="ECO:0007669"/>
    <property type="project" value="UniProtKB-UniRule"/>
</dbReference>
<proteinExistence type="inferred from homology"/>
<evidence type="ECO:0000256" key="7">
    <source>
        <dbReference type="PIRSR" id="PIRSR601765-1"/>
    </source>
</evidence>
<evidence type="ECO:0000256" key="1">
    <source>
        <dbReference type="ARBA" id="ARBA00006217"/>
    </source>
</evidence>
<dbReference type="GeneID" id="25989382"/>
<reference evidence="9 10" key="1">
    <citation type="journal article" date="2012" name="Eukaryot. Cell">
        <title>Draft genome sequence of CBS 2479, the standard type strain of Trichosporon asahii.</title>
        <authorList>
            <person name="Yang R.Y."/>
            <person name="Li H.T."/>
            <person name="Zhu H."/>
            <person name="Zhou G.P."/>
            <person name="Wang M."/>
            <person name="Wang L."/>
        </authorList>
    </citation>
    <scope>NUCLEOTIDE SEQUENCE [LARGE SCALE GENOMIC DNA]</scope>
    <source>
        <strain evidence="10">ATCC 90039 / CBS 2479 / JCM 2466 / KCTC 7840 / NCYC 2677 / UAMH 7654</strain>
    </source>
</reference>
<comment type="catalytic activity">
    <reaction evidence="6 8">
        <text>hydrogencarbonate + H(+) = CO2 + H2O</text>
        <dbReference type="Rhea" id="RHEA:10748"/>
        <dbReference type="ChEBI" id="CHEBI:15377"/>
        <dbReference type="ChEBI" id="CHEBI:15378"/>
        <dbReference type="ChEBI" id="CHEBI:16526"/>
        <dbReference type="ChEBI" id="CHEBI:17544"/>
        <dbReference type="EC" id="4.2.1.1"/>
    </reaction>
</comment>
<evidence type="ECO:0000256" key="8">
    <source>
        <dbReference type="RuleBase" id="RU003956"/>
    </source>
</evidence>
<gene>
    <name evidence="9" type="ORF">A1Q1_05870</name>
</gene>
<comment type="caution">
    <text evidence="9">The sequence shown here is derived from an EMBL/GenBank/DDBJ whole genome shotgun (WGS) entry which is preliminary data.</text>
</comment>
<comment type="function">
    <text evidence="8">Reversible hydration of carbon dioxide.</text>
</comment>
<evidence type="ECO:0000256" key="5">
    <source>
        <dbReference type="ARBA" id="ARBA00023239"/>
    </source>
</evidence>
<feature type="binding site" evidence="7">
    <location>
        <position position="122"/>
    </location>
    <ligand>
        <name>Zn(2+)</name>
        <dbReference type="ChEBI" id="CHEBI:29105"/>
    </ligand>
</feature>
<dbReference type="SUPFAM" id="SSF53056">
    <property type="entry name" value="beta-carbonic anhydrase, cab"/>
    <property type="match status" value="1"/>
</dbReference>
<dbReference type="InterPro" id="IPR001765">
    <property type="entry name" value="Carbonic_anhydrase"/>
</dbReference>